<feature type="compositionally biased region" description="Basic and acidic residues" evidence="1">
    <location>
        <begin position="58"/>
        <end position="70"/>
    </location>
</feature>
<dbReference type="PANTHER" id="PTHR47481:SF7">
    <property type="entry name" value="CCHC-TYPE DOMAIN-CONTAINING PROTEIN"/>
    <property type="match status" value="1"/>
</dbReference>
<dbReference type="Pfam" id="PF14223">
    <property type="entry name" value="Retrotran_gag_2"/>
    <property type="match status" value="1"/>
</dbReference>
<organism evidence="2 3">
    <name type="scientific">Euphydryas editha</name>
    <name type="common">Edith's checkerspot</name>
    <dbReference type="NCBI Taxonomy" id="104508"/>
    <lineage>
        <taxon>Eukaryota</taxon>
        <taxon>Metazoa</taxon>
        <taxon>Ecdysozoa</taxon>
        <taxon>Arthropoda</taxon>
        <taxon>Hexapoda</taxon>
        <taxon>Insecta</taxon>
        <taxon>Pterygota</taxon>
        <taxon>Neoptera</taxon>
        <taxon>Endopterygota</taxon>
        <taxon>Lepidoptera</taxon>
        <taxon>Glossata</taxon>
        <taxon>Ditrysia</taxon>
        <taxon>Papilionoidea</taxon>
        <taxon>Nymphalidae</taxon>
        <taxon>Nymphalinae</taxon>
        <taxon>Euphydryas</taxon>
    </lineage>
</organism>
<evidence type="ECO:0008006" key="4">
    <source>
        <dbReference type="Google" id="ProtNLM"/>
    </source>
</evidence>
<dbReference type="AlphaFoldDB" id="A0AAU9UP73"/>
<feature type="region of interest" description="Disordered" evidence="1">
    <location>
        <begin position="1"/>
        <end position="73"/>
    </location>
</feature>
<comment type="caution">
    <text evidence="2">The sequence shown here is derived from an EMBL/GenBank/DDBJ whole genome shotgun (WGS) entry which is preliminary data.</text>
</comment>
<reference evidence="2" key="1">
    <citation type="submission" date="2022-03" db="EMBL/GenBank/DDBJ databases">
        <authorList>
            <person name="Tunstrom K."/>
        </authorList>
    </citation>
    <scope>NUCLEOTIDE SEQUENCE</scope>
</reference>
<evidence type="ECO:0000256" key="1">
    <source>
        <dbReference type="SAM" id="MobiDB-lite"/>
    </source>
</evidence>
<dbReference type="PANTHER" id="PTHR47481">
    <property type="match status" value="1"/>
</dbReference>
<proteinExistence type="predicted"/>
<accession>A0AAU9UP73</accession>
<feature type="compositionally biased region" description="Acidic residues" evidence="1">
    <location>
        <begin position="23"/>
        <end position="34"/>
    </location>
</feature>
<protein>
    <recommendedName>
        <fullName evidence="4">Copia protein</fullName>
    </recommendedName>
</protein>
<keyword evidence="3" id="KW-1185">Reference proteome</keyword>
<dbReference type="EMBL" id="CAKOGL010000023">
    <property type="protein sequence ID" value="CAH2100811.1"/>
    <property type="molecule type" value="Genomic_DNA"/>
</dbReference>
<name>A0AAU9UP73_EUPED</name>
<dbReference type="Proteomes" id="UP001153954">
    <property type="component" value="Unassembled WGS sequence"/>
</dbReference>
<evidence type="ECO:0000313" key="3">
    <source>
        <dbReference type="Proteomes" id="UP001153954"/>
    </source>
</evidence>
<gene>
    <name evidence="2" type="ORF">EEDITHA_LOCUS15628</name>
</gene>
<sequence>MNIEDVKPEVFNPNTSLEKYEFSELDSENDDPDFQPETQHLESDEVSDDESQNQGPYEEMHQQTFEEVRQETSGMPSEYFKAKGIDISIGRTDANTNKWLKYDGMAMYIITSSMDLNQITLFENCETALEIISKLESIYEQKSELNKMLIHERFYQYKMSTCDSVAQHIAKVENLAQQLKESGESISDTAIIMKILGTLPHKYRSLRQAWMSLDPKTQNLNNLTARLLDEEANITYAE</sequence>
<evidence type="ECO:0000313" key="2">
    <source>
        <dbReference type="EMBL" id="CAH2100811.1"/>
    </source>
</evidence>